<dbReference type="Proteomes" id="UP001497482">
    <property type="component" value="Chromosome 6"/>
</dbReference>
<feature type="compositionally biased region" description="Polar residues" evidence="1">
    <location>
        <begin position="291"/>
        <end position="321"/>
    </location>
</feature>
<feature type="region of interest" description="Disordered" evidence="1">
    <location>
        <begin position="251"/>
        <end position="381"/>
    </location>
</feature>
<dbReference type="AlphaFoldDB" id="A0AAV2M7N7"/>
<gene>
    <name evidence="2" type="ORF">KC01_LOCUS36096</name>
</gene>
<feature type="region of interest" description="Disordered" evidence="1">
    <location>
        <begin position="1"/>
        <end position="30"/>
    </location>
</feature>
<name>A0AAV2M7N7_KNICA</name>
<reference evidence="2 3" key="1">
    <citation type="submission" date="2024-04" db="EMBL/GenBank/DDBJ databases">
        <authorList>
            <person name="Waldvogel A.-M."/>
            <person name="Schoenle A."/>
        </authorList>
    </citation>
    <scope>NUCLEOTIDE SEQUENCE [LARGE SCALE GENOMIC DNA]</scope>
</reference>
<feature type="compositionally biased region" description="Low complexity" evidence="1">
    <location>
        <begin position="139"/>
        <end position="148"/>
    </location>
</feature>
<feature type="compositionally biased region" description="Pro residues" evidence="1">
    <location>
        <begin position="364"/>
        <end position="376"/>
    </location>
</feature>
<evidence type="ECO:0000313" key="3">
    <source>
        <dbReference type="Proteomes" id="UP001497482"/>
    </source>
</evidence>
<evidence type="ECO:0000313" key="2">
    <source>
        <dbReference type="EMBL" id="CAL1609329.1"/>
    </source>
</evidence>
<accession>A0AAV2M7N7</accession>
<feature type="compositionally biased region" description="Polar residues" evidence="1">
    <location>
        <begin position="330"/>
        <end position="339"/>
    </location>
</feature>
<protein>
    <submittedName>
        <fullName evidence="2">Uncharacterized protein</fullName>
    </submittedName>
</protein>
<feature type="region of interest" description="Disordered" evidence="1">
    <location>
        <begin position="97"/>
        <end position="174"/>
    </location>
</feature>
<feature type="region of interest" description="Disordered" evidence="1">
    <location>
        <begin position="509"/>
        <end position="547"/>
    </location>
</feature>
<proteinExistence type="predicted"/>
<dbReference type="EMBL" id="OZ035828">
    <property type="protein sequence ID" value="CAL1609329.1"/>
    <property type="molecule type" value="Genomic_DNA"/>
</dbReference>
<organism evidence="2 3">
    <name type="scientific">Knipowitschia caucasica</name>
    <name type="common">Caucasian dwarf goby</name>
    <name type="synonym">Pomatoschistus caucasicus</name>
    <dbReference type="NCBI Taxonomy" id="637954"/>
    <lineage>
        <taxon>Eukaryota</taxon>
        <taxon>Metazoa</taxon>
        <taxon>Chordata</taxon>
        <taxon>Craniata</taxon>
        <taxon>Vertebrata</taxon>
        <taxon>Euteleostomi</taxon>
        <taxon>Actinopterygii</taxon>
        <taxon>Neopterygii</taxon>
        <taxon>Teleostei</taxon>
        <taxon>Neoteleostei</taxon>
        <taxon>Acanthomorphata</taxon>
        <taxon>Gobiaria</taxon>
        <taxon>Gobiiformes</taxon>
        <taxon>Gobioidei</taxon>
        <taxon>Gobiidae</taxon>
        <taxon>Gobiinae</taxon>
        <taxon>Knipowitschia</taxon>
    </lineage>
</organism>
<feature type="region of interest" description="Disordered" evidence="1">
    <location>
        <begin position="210"/>
        <end position="230"/>
    </location>
</feature>
<evidence type="ECO:0000256" key="1">
    <source>
        <dbReference type="SAM" id="MobiDB-lite"/>
    </source>
</evidence>
<feature type="compositionally biased region" description="Low complexity" evidence="1">
    <location>
        <begin position="258"/>
        <end position="272"/>
    </location>
</feature>
<keyword evidence="3" id="KW-1185">Reference proteome</keyword>
<sequence length="547" mass="59064">MSVPPEVANRRDVKQRSWSSVASPAQPAGHMVEQVEVLAQSTTIGRFSVVSTEDELTQRTRCSRYSAPPDFYLDSLPQPASSSVPVDITVHARFMSSDSGAESSPAKLPTSTPSRHSHSERRGSDLMKRAVAFLRRSGRSSSVQSSDSPARHGEAHGSACGSSDNDSETEDSDIKKELQRLREKHLREISELQAHQRDEVELLYRRLGKAPPPGLGLSHTAPPAGRRKRSTKHRLKASKLLSPLVQQFRNVTTRTNESSKTTATAGTGETVVSLNGSPAKGPFPSQGRPRSCTSHLPISTAEPVQTQQPCSLKGSFSSDNIYSGPHRDSSTVPPAQGTTLKRLCLGKDRGTRSGAGPGAFSQPHQPPSGTTPPPHQPIIGLAQANNSNNKRRSYSVTEHVLCDDLQRLMEDWAQEVLIVTHRPRTNSLSISGQHLSEEQQQQQQHTNVSSVWPVVDQNPYSLPLSEASGCAPVNHVPPGQWACFPLSVSPLQALPSELSISQGPALPYPQPSGAFFASRPVPSALDALPSPATPPSHQPPPHDLRTQ</sequence>